<evidence type="ECO:0000313" key="2">
    <source>
        <dbReference type="EMBL" id="SVE30549.1"/>
    </source>
</evidence>
<dbReference type="GO" id="GO:0000160">
    <property type="term" value="P:phosphorelay signal transduction system"/>
    <property type="evidence" value="ECO:0007669"/>
    <property type="project" value="InterPro"/>
</dbReference>
<reference evidence="2" key="1">
    <citation type="submission" date="2018-05" db="EMBL/GenBank/DDBJ databases">
        <authorList>
            <person name="Lanie J.A."/>
            <person name="Ng W.-L."/>
            <person name="Kazmierczak K.M."/>
            <person name="Andrzejewski T.M."/>
            <person name="Davidsen T.M."/>
            <person name="Wayne K.J."/>
            <person name="Tettelin H."/>
            <person name="Glass J.I."/>
            <person name="Rusch D."/>
            <person name="Podicherti R."/>
            <person name="Tsui H.-C.T."/>
            <person name="Winkler M.E."/>
        </authorList>
    </citation>
    <scope>NUCLEOTIDE SEQUENCE</scope>
</reference>
<dbReference type="SUPFAM" id="SSF52172">
    <property type="entry name" value="CheY-like"/>
    <property type="match status" value="1"/>
</dbReference>
<dbReference type="PROSITE" id="PS50110">
    <property type="entry name" value="RESPONSE_REGULATORY"/>
    <property type="match status" value="1"/>
</dbReference>
<dbReference type="Pfam" id="PF00072">
    <property type="entry name" value="Response_reg"/>
    <property type="match status" value="1"/>
</dbReference>
<dbReference type="InterPro" id="IPR052048">
    <property type="entry name" value="ST_Response_Regulator"/>
</dbReference>
<feature type="domain" description="Response regulatory" evidence="1">
    <location>
        <begin position="10"/>
        <end position="124"/>
    </location>
</feature>
<feature type="non-terminal residue" evidence="2">
    <location>
        <position position="164"/>
    </location>
</feature>
<dbReference type="CDD" id="cd00156">
    <property type="entry name" value="REC"/>
    <property type="match status" value="1"/>
</dbReference>
<dbReference type="PANTHER" id="PTHR43228">
    <property type="entry name" value="TWO-COMPONENT RESPONSE REGULATOR"/>
    <property type="match status" value="1"/>
</dbReference>
<dbReference type="PANTHER" id="PTHR43228:SF1">
    <property type="entry name" value="TWO-COMPONENT RESPONSE REGULATOR ARR22"/>
    <property type="match status" value="1"/>
</dbReference>
<name>A0A383CES4_9ZZZZ</name>
<feature type="non-terminal residue" evidence="2">
    <location>
        <position position="1"/>
    </location>
</feature>
<sequence>VEALKPTFGRILWVDDEVDLLRPHLMLLRSTGYTVDATMNGQDALELLSTHSYDLVLLDEQMPGLRGIEVLERVRSVSPRLPVVMVTKSEEDSTMHEAIGRRADDYIVKPTSPRQVLSVVTRILAGPALQHEQISRDFSRRFGELREMLASASSWTDWASLYSE</sequence>
<gene>
    <name evidence="2" type="ORF">METZ01_LOCUS483403</name>
</gene>
<dbReference type="InterPro" id="IPR001789">
    <property type="entry name" value="Sig_transdc_resp-reg_receiver"/>
</dbReference>
<protein>
    <recommendedName>
        <fullName evidence="1">Response regulatory domain-containing protein</fullName>
    </recommendedName>
</protein>
<dbReference type="Gene3D" id="3.40.50.2300">
    <property type="match status" value="1"/>
</dbReference>
<dbReference type="InterPro" id="IPR011006">
    <property type="entry name" value="CheY-like_superfamily"/>
</dbReference>
<organism evidence="2">
    <name type="scientific">marine metagenome</name>
    <dbReference type="NCBI Taxonomy" id="408172"/>
    <lineage>
        <taxon>unclassified sequences</taxon>
        <taxon>metagenomes</taxon>
        <taxon>ecological metagenomes</taxon>
    </lineage>
</organism>
<dbReference type="AlphaFoldDB" id="A0A383CES4"/>
<dbReference type="SMART" id="SM00448">
    <property type="entry name" value="REC"/>
    <property type="match status" value="1"/>
</dbReference>
<proteinExistence type="predicted"/>
<accession>A0A383CES4</accession>
<dbReference type="EMBL" id="UINC01208146">
    <property type="protein sequence ID" value="SVE30549.1"/>
    <property type="molecule type" value="Genomic_DNA"/>
</dbReference>
<evidence type="ECO:0000259" key="1">
    <source>
        <dbReference type="PROSITE" id="PS50110"/>
    </source>
</evidence>